<proteinExistence type="predicted"/>
<feature type="transmembrane region" description="Helical" evidence="1">
    <location>
        <begin position="152"/>
        <end position="176"/>
    </location>
</feature>
<feature type="transmembrane region" description="Helical" evidence="1">
    <location>
        <begin position="62"/>
        <end position="84"/>
    </location>
</feature>
<keyword evidence="1" id="KW-0472">Membrane</keyword>
<sequence>MSFILFMLFSVIESIALFSLTLSLFRLKFKQYFWPALILNILINLTSFFMRKSPELTEYAPIAILLLLILFLVTVVRIPVLWSVVVAFTGYLSVVLVQTGVMLLSFGFLSVDEISAFPWKGYLLQTMTGIIGYTAAMTLYKRGLGFSFEFNRVGFGWGTIILISVLFIIAIGIGSVLFINNLLVAAVIFFIGLAFLLYYAVKKERSNGDFGL</sequence>
<protein>
    <submittedName>
        <fullName evidence="2">Uncharacterized protein</fullName>
    </submittedName>
</protein>
<gene>
    <name evidence="2" type="ORF">DNH61_10610</name>
</gene>
<accession>A0A2W1L6Q7</accession>
<feature type="transmembrane region" description="Helical" evidence="1">
    <location>
        <begin position="32"/>
        <end position="50"/>
    </location>
</feature>
<feature type="transmembrane region" description="Helical" evidence="1">
    <location>
        <begin position="182"/>
        <end position="201"/>
    </location>
</feature>
<feature type="transmembrane region" description="Helical" evidence="1">
    <location>
        <begin position="122"/>
        <end position="140"/>
    </location>
</feature>
<keyword evidence="1" id="KW-0812">Transmembrane</keyword>
<evidence type="ECO:0000313" key="3">
    <source>
        <dbReference type="Proteomes" id="UP000249522"/>
    </source>
</evidence>
<name>A0A2W1L6Q7_9BACL</name>
<dbReference type="OrthoDB" id="2678566at2"/>
<dbReference type="AlphaFoldDB" id="A0A2W1L6Q7"/>
<reference evidence="2 3" key="1">
    <citation type="submission" date="2018-06" db="EMBL/GenBank/DDBJ databases">
        <title>Paenibacillus imtechensis sp. nov.</title>
        <authorList>
            <person name="Pinnaka A.K."/>
            <person name="Singh H."/>
            <person name="Kaur M."/>
        </authorList>
    </citation>
    <scope>NUCLEOTIDE SEQUENCE [LARGE SCALE GENOMIC DNA]</scope>
    <source>
        <strain evidence="2 3">SMB1</strain>
    </source>
</reference>
<feature type="transmembrane region" description="Helical" evidence="1">
    <location>
        <begin position="91"/>
        <end position="110"/>
    </location>
</feature>
<dbReference type="RefSeq" id="WP_111146633.1">
    <property type="nucleotide sequence ID" value="NZ_QKRB01000043.1"/>
</dbReference>
<comment type="caution">
    <text evidence="2">The sequence shown here is derived from an EMBL/GenBank/DDBJ whole genome shotgun (WGS) entry which is preliminary data.</text>
</comment>
<evidence type="ECO:0000256" key="1">
    <source>
        <dbReference type="SAM" id="Phobius"/>
    </source>
</evidence>
<keyword evidence="1" id="KW-1133">Transmembrane helix</keyword>
<evidence type="ECO:0000313" key="2">
    <source>
        <dbReference type="EMBL" id="PZD95888.1"/>
    </source>
</evidence>
<feature type="transmembrane region" description="Helical" evidence="1">
    <location>
        <begin position="6"/>
        <end position="25"/>
    </location>
</feature>
<dbReference type="Proteomes" id="UP000249522">
    <property type="component" value="Unassembled WGS sequence"/>
</dbReference>
<keyword evidence="3" id="KW-1185">Reference proteome</keyword>
<dbReference type="EMBL" id="QKRB01000043">
    <property type="protein sequence ID" value="PZD95888.1"/>
    <property type="molecule type" value="Genomic_DNA"/>
</dbReference>
<organism evidence="2 3">
    <name type="scientific">Paenibacillus sambharensis</name>
    <dbReference type="NCBI Taxonomy" id="1803190"/>
    <lineage>
        <taxon>Bacteria</taxon>
        <taxon>Bacillati</taxon>
        <taxon>Bacillota</taxon>
        <taxon>Bacilli</taxon>
        <taxon>Bacillales</taxon>
        <taxon>Paenibacillaceae</taxon>
        <taxon>Paenibacillus</taxon>
    </lineage>
</organism>